<evidence type="ECO:0000259" key="3">
    <source>
        <dbReference type="PROSITE" id="PS50113"/>
    </source>
</evidence>
<dbReference type="Pfam" id="PF00563">
    <property type="entry name" value="EAL"/>
    <property type="match status" value="1"/>
</dbReference>
<dbReference type="PROSITE" id="PS50883">
    <property type="entry name" value="EAL"/>
    <property type="match status" value="1"/>
</dbReference>
<organism evidence="6 7">
    <name type="scientific">Nostoc cf. edaphicum LEGE 07299</name>
    <dbReference type="NCBI Taxonomy" id="2777974"/>
    <lineage>
        <taxon>Bacteria</taxon>
        <taxon>Bacillati</taxon>
        <taxon>Cyanobacteriota</taxon>
        <taxon>Cyanophyceae</taxon>
        <taxon>Nostocales</taxon>
        <taxon>Nostocaceae</taxon>
        <taxon>Nostoc</taxon>
    </lineage>
</organism>
<dbReference type="InterPro" id="IPR013655">
    <property type="entry name" value="PAS_fold_3"/>
</dbReference>
<feature type="modified residue" description="4-aspartylphosphate" evidence="1">
    <location>
        <position position="57"/>
    </location>
</feature>
<dbReference type="CDD" id="cd00130">
    <property type="entry name" value="PAS"/>
    <property type="match status" value="1"/>
</dbReference>
<keyword evidence="7" id="KW-1185">Reference proteome</keyword>
<evidence type="ECO:0000313" key="7">
    <source>
        <dbReference type="Proteomes" id="UP000647836"/>
    </source>
</evidence>
<dbReference type="InterPro" id="IPR043128">
    <property type="entry name" value="Rev_trsase/Diguanyl_cyclase"/>
</dbReference>
<dbReference type="Pfam" id="PF00072">
    <property type="entry name" value="Response_reg"/>
    <property type="match status" value="1"/>
</dbReference>
<dbReference type="RefSeq" id="WP_194044065.1">
    <property type="nucleotide sequence ID" value="NZ_JADEXF010000351.1"/>
</dbReference>
<dbReference type="SUPFAM" id="SSF52172">
    <property type="entry name" value="CheY-like"/>
    <property type="match status" value="1"/>
</dbReference>
<dbReference type="Proteomes" id="UP000647836">
    <property type="component" value="Unassembled WGS sequence"/>
</dbReference>
<dbReference type="Pfam" id="PF08447">
    <property type="entry name" value="PAS_3"/>
    <property type="match status" value="1"/>
</dbReference>
<dbReference type="SMART" id="SM00267">
    <property type="entry name" value="GGDEF"/>
    <property type="match status" value="1"/>
</dbReference>
<dbReference type="SMART" id="SM00086">
    <property type="entry name" value="PAC"/>
    <property type="match status" value="1"/>
</dbReference>
<dbReference type="Gene3D" id="3.30.70.270">
    <property type="match status" value="1"/>
</dbReference>
<dbReference type="InterPro" id="IPR052155">
    <property type="entry name" value="Biofilm_reg_signaling"/>
</dbReference>
<name>A0ABR9TZ63_9NOSO</name>
<dbReference type="Gene3D" id="3.20.20.450">
    <property type="entry name" value="EAL domain"/>
    <property type="match status" value="1"/>
</dbReference>
<feature type="domain" description="EAL" evidence="4">
    <location>
        <begin position="438"/>
        <end position="712"/>
    </location>
</feature>
<dbReference type="InterPro" id="IPR000700">
    <property type="entry name" value="PAS-assoc_C"/>
</dbReference>
<dbReference type="PROSITE" id="PS50113">
    <property type="entry name" value="PAC"/>
    <property type="match status" value="1"/>
</dbReference>
<feature type="domain" description="GGDEF" evidence="5">
    <location>
        <begin position="296"/>
        <end position="429"/>
    </location>
</feature>
<dbReference type="SMART" id="SM00052">
    <property type="entry name" value="EAL"/>
    <property type="match status" value="1"/>
</dbReference>
<dbReference type="InterPro" id="IPR000160">
    <property type="entry name" value="GGDEF_dom"/>
</dbReference>
<dbReference type="SUPFAM" id="SSF55785">
    <property type="entry name" value="PYP-like sensor domain (PAS domain)"/>
    <property type="match status" value="1"/>
</dbReference>
<dbReference type="SUPFAM" id="SSF141868">
    <property type="entry name" value="EAL domain-like"/>
    <property type="match status" value="1"/>
</dbReference>
<accession>A0ABR9TZ63</accession>
<dbReference type="InterPro" id="IPR035919">
    <property type="entry name" value="EAL_sf"/>
</dbReference>
<dbReference type="PROSITE" id="PS50110">
    <property type="entry name" value="RESPONSE_REGULATORY"/>
    <property type="match status" value="1"/>
</dbReference>
<dbReference type="SMART" id="SM00448">
    <property type="entry name" value="REC"/>
    <property type="match status" value="1"/>
</dbReference>
<dbReference type="EMBL" id="JADEXF010000351">
    <property type="protein sequence ID" value="MBE9105706.1"/>
    <property type="molecule type" value="Genomic_DNA"/>
</dbReference>
<dbReference type="CDD" id="cd01948">
    <property type="entry name" value="EAL"/>
    <property type="match status" value="1"/>
</dbReference>
<dbReference type="InterPro" id="IPR035965">
    <property type="entry name" value="PAS-like_dom_sf"/>
</dbReference>
<dbReference type="InterPro" id="IPR001789">
    <property type="entry name" value="Sig_transdc_resp-reg_receiver"/>
</dbReference>
<dbReference type="PROSITE" id="PS50887">
    <property type="entry name" value="GGDEF"/>
    <property type="match status" value="1"/>
</dbReference>
<dbReference type="InterPro" id="IPR001633">
    <property type="entry name" value="EAL_dom"/>
</dbReference>
<dbReference type="InterPro" id="IPR001610">
    <property type="entry name" value="PAC"/>
</dbReference>
<dbReference type="SUPFAM" id="SSF55073">
    <property type="entry name" value="Nucleotide cyclase"/>
    <property type="match status" value="1"/>
</dbReference>
<dbReference type="CDD" id="cd01949">
    <property type="entry name" value="GGDEF"/>
    <property type="match status" value="1"/>
</dbReference>
<evidence type="ECO:0000259" key="4">
    <source>
        <dbReference type="PROSITE" id="PS50883"/>
    </source>
</evidence>
<comment type="caution">
    <text evidence="6">The sequence shown here is derived from an EMBL/GenBank/DDBJ whole genome shotgun (WGS) entry which is preliminary data.</text>
</comment>
<evidence type="ECO:0000313" key="6">
    <source>
        <dbReference type="EMBL" id="MBE9105706.1"/>
    </source>
</evidence>
<feature type="domain" description="Response regulatory" evidence="2">
    <location>
        <begin position="6"/>
        <end position="122"/>
    </location>
</feature>
<reference evidence="6 7" key="1">
    <citation type="submission" date="2020-10" db="EMBL/GenBank/DDBJ databases">
        <authorList>
            <person name="Castelo-Branco R."/>
            <person name="Eusebio N."/>
            <person name="Adriana R."/>
            <person name="Vieira A."/>
            <person name="Brugerolle De Fraissinette N."/>
            <person name="Rezende De Castro R."/>
            <person name="Schneider M.P."/>
            <person name="Vasconcelos V."/>
            <person name="Leao P.N."/>
        </authorList>
    </citation>
    <scope>NUCLEOTIDE SEQUENCE [LARGE SCALE GENOMIC DNA]</scope>
    <source>
        <strain evidence="6 7">LEGE 07299</strain>
    </source>
</reference>
<gene>
    <name evidence="6" type="ORF">IQ229_12345</name>
</gene>
<feature type="domain" description="PAC" evidence="3">
    <location>
        <begin position="212"/>
        <end position="263"/>
    </location>
</feature>
<dbReference type="CDD" id="cd00156">
    <property type="entry name" value="REC"/>
    <property type="match status" value="1"/>
</dbReference>
<dbReference type="NCBIfam" id="TIGR00254">
    <property type="entry name" value="GGDEF"/>
    <property type="match status" value="1"/>
</dbReference>
<dbReference type="PANTHER" id="PTHR44757">
    <property type="entry name" value="DIGUANYLATE CYCLASE DGCP"/>
    <property type="match status" value="1"/>
</dbReference>
<evidence type="ECO:0000256" key="1">
    <source>
        <dbReference type="PROSITE-ProRule" id="PRU00169"/>
    </source>
</evidence>
<dbReference type="Pfam" id="PF00990">
    <property type="entry name" value="GGDEF"/>
    <property type="match status" value="1"/>
</dbReference>
<dbReference type="Gene3D" id="3.30.450.20">
    <property type="entry name" value="PAS domain"/>
    <property type="match status" value="1"/>
</dbReference>
<sequence length="726" mass="82152">MSEPLNVLMVEDSEIDAMLVIRELRRGGFNPIWQRVETVEELHTALNSRTWDVIISDYRLPGFNAPMALEVAKQSQKDIPFILVSGTIGEVSAVEMMKAGAHDYVMKDNLSRLPVAVRRELRDTQVRAERQQAQNLLQTLASNIPGIIYSFVHHFDGSIVFEYISLGCLDLLELTPDQILSDASLCFAQIHIDDRAGCYTAAKQSAQTLKPFSYEWRLVTPSGKLKWVQASARSECRKNKDIVWHGVLLDVSDRKQAQELIIHNALHDPLTDLPNRTLLVERLELSINRAKRIETYRYAVLFLDLDRFKVINDSLGHLAGDQLLKSIAQKLKTHLREIDLVARIGGDEFVILLEDISGMEKAIQITERILKDFQTPLILNDSEVVISTSIGIVLGTKNYSHASDLLRDADIAMYRAKSQDRSSYKIFDIEMHTQAVNRLTLETDIRKALEREEFVIYYQPIVDILGDASGEPSQQVSRELQLQGVRLIGFEALVRWQHPTRGLILPEEFIPVAEETGLIVQIDRWMFYKACQQLANWKTKFASHFPLKMSINLSAQNIRQASLIDDIDQTLAQTGLEGDSIALEITESMLIDNISQTIDLLTQLKDRKIQISIDDFGSGYSSLNYLHRLPADNLKIDRSFVSQMQEGNRNYQVVSTIIALSNQLGLAVIAEGIETPQQLQWLQELGCEFGQGYVFSKPLRHETAEVLLASQIMYLSSGEDGNRCTN</sequence>
<dbReference type="InterPro" id="IPR011006">
    <property type="entry name" value="CheY-like_superfamily"/>
</dbReference>
<keyword evidence="1" id="KW-0597">Phosphoprotein</keyword>
<dbReference type="PANTHER" id="PTHR44757:SF2">
    <property type="entry name" value="BIOFILM ARCHITECTURE MAINTENANCE PROTEIN MBAA"/>
    <property type="match status" value="1"/>
</dbReference>
<evidence type="ECO:0000259" key="2">
    <source>
        <dbReference type="PROSITE" id="PS50110"/>
    </source>
</evidence>
<dbReference type="InterPro" id="IPR000014">
    <property type="entry name" value="PAS"/>
</dbReference>
<proteinExistence type="predicted"/>
<evidence type="ECO:0000259" key="5">
    <source>
        <dbReference type="PROSITE" id="PS50887"/>
    </source>
</evidence>
<dbReference type="Gene3D" id="3.40.50.2300">
    <property type="match status" value="1"/>
</dbReference>
<protein>
    <submittedName>
        <fullName evidence="6">EAL domain-containing protein</fullName>
    </submittedName>
</protein>
<dbReference type="InterPro" id="IPR029787">
    <property type="entry name" value="Nucleotide_cyclase"/>
</dbReference>